<protein>
    <recommendedName>
        <fullName evidence="1">Serine hydrolase domain-containing protein</fullName>
    </recommendedName>
</protein>
<accession>A0A402AYK7</accession>
<dbReference type="PANTHER" id="PTHR43358:SF4">
    <property type="entry name" value="ALPHA_BETA HYDROLASE FOLD-1 DOMAIN-CONTAINING PROTEIN"/>
    <property type="match status" value="1"/>
</dbReference>
<dbReference type="PANTHER" id="PTHR43358">
    <property type="entry name" value="ALPHA/BETA-HYDROLASE"/>
    <property type="match status" value="1"/>
</dbReference>
<sequence>MMTSGEPLPMQVKAIIADCAYSSAFEILAYQGKRMYHLPAFPFVTLTSLVCKLRSGFFFEEASALKQVKKTTLPILFIHGEEDTFVPTAMVHHLYEACPTYKESFLVPDAGHGLAFTVDPDGYARHTEDFLARFVH</sequence>
<gene>
    <name evidence="2" type="ORF">KDK_79550</name>
</gene>
<dbReference type="InterPro" id="IPR005645">
    <property type="entry name" value="FSH-like_dom"/>
</dbReference>
<evidence type="ECO:0000313" key="3">
    <source>
        <dbReference type="Proteomes" id="UP000287188"/>
    </source>
</evidence>
<reference evidence="3" key="1">
    <citation type="submission" date="2018-12" db="EMBL/GenBank/DDBJ databases">
        <title>Tengunoibacter tsumagoiensis gen. nov., sp. nov., Dictyobacter kobayashii sp. nov., D. alpinus sp. nov., and D. joshuensis sp. nov. and description of Dictyobacteraceae fam. nov. within the order Ktedonobacterales isolated from Tengu-no-mugimeshi.</title>
        <authorList>
            <person name="Wang C.M."/>
            <person name="Zheng Y."/>
            <person name="Sakai Y."/>
            <person name="Toyoda A."/>
            <person name="Minakuchi Y."/>
            <person name="Abe K."/>
            <person name="Yokota A."/>
            <person name="Yabe S."/>
        </authorList>
    </citation>
    <scope>NUCLEOTIDE SEQUENCE [LARGE SCALE GENOMIC DNA]</scope>
    <source>
        <strain evidence="3">Uno11</strain>
    </source>
</reference>
<keyword evidence="3" id="KW-1185">Reference proteome</keyword>
<name>A0A402AYK7_9CHLR</name>
<dbReference type="SUPFAM" id="SSF53474">
    <property type="entry name" value="alpha/beta-Hydrolases"/>
    <property type="match status" value="1"/>
</dbReference>
<organism evidence="2 3">
    <name type="scientific">Dictyobacter kobayashii</name>
    <dbReference type="NCBI Taxonomy" id="2014872"/>
    <lineage>
        <taxon>Bacteria</taxon>
        <taxon>Bacillati</taxon>
        <taxon>Chloroflexota</taxon>
        <taxon>Ktedonobacteria</taxon>
        <taxon>Ktedonobacterales</taxon>
        <taxon>Dictyobacteraceae</taxon>
        <taxon>Dictyobacter</taxon>
    </lineage>
</organism>
<dbReference type="EMBL" id="BIFS01000002">
    <property type="protein sequence ID" value="GCE24155.1"/>
    <property type="molecule type" value="Genomic_DNA"/>
</dbReference>
<comment type="caution">
    <text evidence="2">The sequence shown here is derived from an EMBL/GenBank/DDBJ whole genome shotgun (WGS) entry which is preliminary data.</text>
</comment>
<dbReference type="AlphaFoldDB" id="A0A402AYK7"/>
<dbReference type="InterPro" id="IPR029058">
    <property type="entry name" value="AB_hydrolase_fold"/>
</dbReference>
<proteinExistence type="predicted"/>
<evidence type="ECO:0000313" key="2">
    <source>
        <dbReference type="EMBL" id="GCE24155.1"/>
    </source>
</evidence>
<dbReference type="Proteomes" id="UP000287188">
    <property type="component" value="Unassembled WGS sequence"/>
</dbReference>
<dbReference type="Pfam" id="PF03959">
    <property type="entry name" value="FSH1"/>
    <property type="match status" value="1"/>
</dbReference>
<feature type="domain" description="Serine hydrolase" evidence="1">
    <location>
        <begin position="54"/>
        <end position="112"/>
    </location>
</feature>
<dbReference type="InterPro" id="IPR052920">
    <property type="entry name" value="DNA-binding_regulatory"/>
</dbReference>
<dbReference type="Gene3D" id="3.40.50.1820">
    <property type="entry name" value="alpha/beta hydrolase"/>
    <property type="match status" value="1"/>
</dbReference>
<evidence type="ECO:0000259" key="1">
    <source>
        <dbReference type="Pfam" id="PF03959"/>
    </source>
</evidence>